<evidence type="ECO:0000313" key="3">
    <source>
        <dbReference type="EMBL" id="MDJ1479313.1"/>
    </source>
</evidence>
<evidence type="ECO:0000313" key="4">
    <source>
        <dbReference type="Proteomes" id="UP001241110"/>
    </source>
</evidence>
<dbReference type="Pfam" id="PF14344">
    <property type="entry name" value="DUF4397"/>
    <property type="match status" value="1"/>
</dbReference>
<evidence type="ECO:0000259" key="2">
    <source>
        <dbReference type="Pfam" id="PF14344"/>
    </source>
</evidence>
<reference evidence="3" key="1">
    <citation type="submission" date="2023-05" db="EMBL/GenBank/DDBJ databases">
        <authorList>
            <person name="Zhang X."/>
        </authorList>
    </citation>
    <scope>NUCLEOTIDE SEQUENCE</scope>
    <source>
        <strain evidence="3">YF14B1</strain>
    </source>
</reference>
<protein>
    <submittedName>
        <fullName evidence="3">DUF4397 domain-containing protein</fullName>
    </submittedName>
</protein>
<name>A0AAE3U6P5_9BACT</name>
<sequence>MKITRYSLIAGVMASMLAACSEPETPTPVPATAPSSLTANILFVNASPDAPQLNFFINNIAAGTGLTFPNIQESYNTPQAGPLQFRAKAASGQIGGTLGSNDVVYRAGSTNNTNFTTTAGKYYTVFVTDTTTRPKPTTPAGVTDQGGLRLFPVEDIVRSAVAGKAFVRFINLSPNAQALELVDADTKASILPTKIAVKNTRTNKTDTVRNAQRRPYLEISKSVTIDNDRVSTNTAAFTAIDAGSYALQIINSNVTLGTGVKPLTAPIDFTENFEEGKLYTIFVRGLIGGGGAKEIDVESIKHPTK</sequence>
<dbReference type="EMBL" id="JASJOS010000001">
    <property type="protein sequence ID" value="MDJ1479313.1"/>
    <property type="molecule type" value="Genomic_DNA"/>
</dbReference>
<dbReference type="Proteomes" id="UP001241110">
    <property type="component" value="Unassembled WGS sequence"/>
</dbReference>
<feature type="chain" id="PRO_5042146474" evidence="1">
    <location>
        <begin position="22"/>
        <end position="305"/>
    </location>
</feature>
<keyword evidence="1" id="KW-0732">Signal</keyword>
<organism evidence="3 4">
    <name type="scientific">Xanthocytophaga flava</name>
    <dbReference type="NCBI Taxonomy" id="3048013"/>
    <lineage>
        <taxon>Bacteria</taxon>
        <taxon>Pseudomonadati</taxon>
        <taxon>Bacteroidota</taxon>
        <taxon>Cytophagia</taxon>
        <taxon>Cytophagales</taxon>
        <taxon>Rhodocytophagaceae</taxon>
        <taxon>Xanthocytophaga</taxon>
    </lineage>
</organism>
<accession>A0AAE3U6P5</accession>
<dbReference type="PROSITE" id="PS51257">
    <property type="entry name" value="PROKAR_LIPOPROTEIN"/>
    <property type="match status" value="1"/>
</dbReference>
<dbReference type="AlphaFoldDB" id="A0AAE3U6P5"/>
<comment type="caution">
    <text evidence="3">The sequence shown here is derived from an EMBL/GenBank/DDBJ whole genome shotgun (WGS) entry which is preliminary data.</text>
</comment>
<proteinExistence type="predicted"/>
<gene>
    <name evidence="3" type="ORF">QNI16_02380</name>
</gene>
<feature type="domain" description="DUF4397" evidence="2">
    <location>
        <begin position="39"/>
        <end position="181"/>
    </location>
</feature>
<dbReference type="RefSeq" id="WP_313975385.1">
    <property type="nucleotide sequence ID" value="NZ_JASJOR010000001.1"/>
</dbReference>
<dbReference type="InterPro" id="IPR025510">
    <property type="entry name" value="DUF4397"/>
</dbReference>
<feature type="signal peptide" evidence="1">
    <location>
        <begin position="1"/>
        <end position="21"/>
    </location>
</feature>
<evidence type="ECO:0000256" key="1">
    <source>
        <dbReference type="SAM" id="SignalP"/>
    </source>
</evidence>